<sequence>MTLLQLKICSTVLRLALNPVCSAATSSSAFLCNQLRMVRIMTLLGLLMRLMLR</sequence>
<comment type="caution">
    <text evidence="1">The sequence shown here is derived from an EMBL/GenBank/DDBJ whole genome shotgun (WGS) entry which is preliminary data.</text>
</comment>
<evidence type="ECO:0000313" key="1">
    <source>
        <dbReference type="EMBL" id="KAH3868656.1"/>
    </source>
</evidence>
<reference evidence="1" key="2">
    <citation type="submission" date="2020-11" db="EMBL/GenBank/DDBJ databases">
        <authorList>
            <person name="McCartney M.A."/>
            <person name="Auch B."/>
            <person name="Kono T."/>
            <person name="Mallez S."/>
            <person name="Becker A."/>
            <person name="Gohl D.M."/>
            <person name="Silverstein K.A.T."/>
            <person name="Koren S."/>
            <person name="Bechman K.B."/>
            <person name="Herman A."/>
            <person name="Abrahante J.E."/>
            <person name="Garbe J."/>
        </authorList>
    </citation>
    <scope>NUCLEOTIDE SEQUENCE</scope>
    <source>
        <strain evidence="1">Duluth1</strain>
        <tissue evidence="1">Whole animal</tissue>
    </source>
</reference>
<accession>A0A9D4M306</accession>
<gene>
    <name evidence="1" type="ORF">DPMN_031807</name>
</gene>
<keyword evidence="2" id="KW-1185">Reference proteome</keyword>
<name>A0A9D4M306_DREPO</name>
<proteinExistence type="predicted"/>
<dbReference type="EMBL" id="JAIWYP010000002">
    <property type="protein sequence ID" value="KAH3868656.1"/>
    <property type="molecule type" value="Genomic_DNA"/>
</dbReference>
<dbReference type="AlphaFoldDB" id="A0A9D4M306"/>
<evidence type="ECO:0000313" key="2">
    <source>
        <dbReference type="Proteomes" id="UP000828390"/>
    </source>
</evidence>
<organism evidence="1 2">
    <name type="scientific">Dreissena polymorpha</name>
    <name type="common">Zebra mussel</name>
    <name type="synonym">Mytilus polymorpha</name>
    <dbReference type="NCBI Taxonomy" id="45954"/>
    <lineage>
        <taxon>Eukaryota</taxon>
        <taxon>Metazoa</taxon>
        <taxon>Spiralia</taxon>
        <taxon>Lophotrochozoa</taxon>
        <taxon>Mollusca</taxon>
        <taxon>Bivalvia</taxon>
        <taxon>Autobranchia</taxon>
        <taxon>Heteroconchia</taxon>
        <taxon>Euheterodonta</taxon>
        <taxon>Imparidentia</taxon>
        <taxon>Neoheterodontei</taxon>
        <taxon>Myida</taxon>
        <taxon>Dreissenoidea</taxon>
        <taxon>Dreissenidae</taxon>
        <taxon>Dreissena</taxon>
    </lineage>
</organism>
<protein>
    <submittedName>
        <fullName evidence="1">Uncharacterized protein</fullName>
    </submittedName>
</protein>
<dbReference type="Proteomes" id="UP000828390">
    <property type="component" value="Unassembled WGS sequence"/>
</dbReference>
<reference evidence="1" key="1">
    <citation type="journal article" date="2019" name="bioRxiv">
        <title>The Genome of the Zebra Mussel, Dreissena polymorpha: A Resource for Invasive Species Research.</title>
        <authorList>
            <person name="McCartney M.A."/>
            <person name="Auch B."/>
            <person name="Kono T."/>
            <person name="Mallez S."/>
            <person name="Zhang Y."/>
            <person name="Obille A."/>
            <person name="Becker A."/>
            <person name="Abrahante J.E."/>
            <person name="Garbe J."/>
            <person name="Badalamenti J.P."/>
            <person name="Herman A."/>
            <person name="Mangelson H."/>
            <person name="Liachko I."/>
            <person name="Sullivan S."/>
            <person name="Sone E.D."/>
            <person name="Koren S."/>
            <person name="Silverstein K.A.T."/>
            <person name="Beckman K.B."/>
            <person name="Gohl D.M."/>
        </authorList>
    </citation>
    <scope>NUCLEOTIDE SEQUENCE</scope>
    <source>
        <strain evidence="1">Duluth1</strain>
        <tissue evidence="1">Whole animal</tissue>
    </source>
</reference>